<dbReference type="PATRIC" id="fig|585524.9.peg.726"/>
<comment type="caution">
    <text evidence="3">The sequence shown here is derived from an EMBL/GenBank/DDBJ whole genome shotgun (WGS) entry which is preliminary data.</text>
</comment>
<dbReference type="EMBL" id="ADNY01000066">
    <property type="protein sequence ID" value="EFG54727.1"/>
    <property type="molecule type" value="Genomic_DNA"/>
</dbReference>
<keyword evidence="3" id="KW-0378">Hydrolase</keyword>
<dbReference type="AlphaFoldDB" id="D4YVD1"/>
<dbReference type="Proteomes" id="UP000004069">
    <property type="component" value="Unassembled WGS sequence"/>
</dbReference>
<keyword evidence="4" id="KW-1185">Reference proteome</keyword>
<evidence type="ECO:0000259" key="2">
    <source>
        <dbReference type="Pfam" id="PF05193"/>
    </source>
</evidence>
<dbReference type="PANTHER" id="PTHR11851">
    <property type="entry name" value="METALLOPROTEASE"/>
    <property type="match status" value="1"/>
</dbReference>
<dbReference type="STRING" id="83683.B1745_04820"/>
<organism evidence="3 4">
    <name type="scientific">Lactobacillus amylolyticus DSM 11664</name>
    <dbReference type="NCBI Taxonomy" id="585524"/>
    <lineage>
        <taxon>Bacteria</taxon>
        <taxon>Bacillati</taxon>
        <taxon>Bacillota</taxon>
        <taxon>Bacilli</taxon>
        <taxon>Lactobacillales</taxon>
        <taxon>Lactobacillaceae</taxon>
        <taxon>Lactobacillus</taxon>
    </lineage>
</organism>
<name>D4YVD1_9LACO</name>
<dbReference type="EC" id="3.4.24.-" evidence="3"/>
<dbReference type="InterPro" id="IPR011765">
    <property type="entry name" value="Pept_M16_N"/>
</dbReference>
<feature type="domain" description="Peptidase M16 C-terminal" evidence="2">
    <location>
        <begin position="164"/>
        <end position="327"/>
    </location>
</feature>
<dbReference type="GO" id="GO:0016787">
    <property type="term" value="F:hydrolase activity"/>
    <property type="evidence" value="ECO:0007669"/>
    <property type="project" value="UniProtKB-KW"/>
</dbReference>
<dbReference type="Pfam" id="PF00675">
    <property type="entry name" value="Peptidase_M16"/>
    <property type="match status" value="1"/>
</dbReference>
<dbReference type="PANTHER" id="PTHR11851:SF134">
    <property type="entry name" value="ZINC-DEPENDENT PROTEASE"/>
    <property type="match status" value="1"/>
</dbReference>
<gene>
    <name evidence="3" type="ORF">HMPREF0493_1492</name>
</gene>
<evidence type="ECO:0000313" key="4">
    <source>
        <dbReference type="Proteomes" id="UP000004069"/>
    </source>
</evidence>
<accession>D4YVD1</accession>
<protein>
    <submittedName>
        <fullName evidence="3">Peptidase, M16 family</fullName>
        <ecNumber evidence="3">3.4.24.-</ecNumber>
    </submittedName>
</protein>
<evidence type="ECO:0000259" key="1">
    <source>
        <dbReference type="Pfam" id="PF00675"/>
    </source>
</evidence>
<sequence length="370" mass="42227">MRVPQIIKRKYDSGFEAEFVLRPNFNQRFFGIIVDFGSSDPQRHAGTAHFLEHKLFAKESGDLSHEFEKIGADVNAFTSFNETMFYCSGISNNQTLIKLLFRLVGEPYFTEKNVAQEEPIIQQELAMYQDEPNWAVNNTLMKQMFGDSNLGIDVAGTKETIAAITAQDLLECYQQNYVASKMHFIACGDFSDYQVKTLLRLVGKLSEQYFKKQAANKCKIVCAKGQLQSKVLVNKSESNLFGIGLRLPNFKKVLSSRDLSQIMLEIMLESKLSVTSPWFERMRKHNLLSNSLQISVNYTREGNFATIFGISGQSKMVIQEIKDELNKPLQALDRVYLHKFYNLKKKEWLAQTIRSLDDTLLSCGVCRGKP</sequence>
<dbReference type="GO" id="GO:0046872">
    <property type="term" value="F:metal ion binding"/>
    <property type="evidence" value="ECO:0007669"/>
    <property type="project" value="InterPro"/>
</dbReference>
<reference evidence="3 4" key="1">
    <citation type="submission" date="2010-04" db="EMBL/GenBank/DDBJ databases">
        <authorList>
            <person name="Muzny D."/>
            <person name="Qin X."/>
            <person name="Deng J."/>
            <person name="Jiang H."/>
            <person name="Liu Y."/>
            <person name="Qu J."/>
            <person name="Song X.-Z."/>
            <person name="Zhang L."/>
            <person name="Thornton R."/>
            <person name="Coyle M."/>
            <person name="Francisco L."/>
            <person name="Jackson L."/>
            <person name="Javaid M."/>
            <person name="Korchina V."/>
            <person name="Kovar C."/>
            <person name="Mata R."/>
            <person name="Mathew T."/>
            <person name="Ngo R."/>
            <person name="Nguyen L."/>
            <person name="Nguyen N."/>
            <person name="Okwuonu G."/>
            <person name="Ongeri F."/>
            <person name="Pham C."/>
            <person name="Simmons D."/>
            <person name="Wilczek-Boney K."/>
            <person name="Hale W."/>
            <person name="Jakkamsetti A."/>
            <person name="Pham P."/>
            <person name="Ruth R."/>
            <person name="San Lucas F."/>
            <person name="Warren J."/>
            <person name="Zhang J."/>
            <person name="Zhao Z."/>
            <person name="Zhou C."/>
            <person name="Zhu D."/>
            <person name="Lee S."/>
            <person name="Bess C."/>
            <person name="Blankenburg K."/>
            <person name="Forbes L."/>
            <person name="Fu Q."/>
            <person name="Gubbala S."/>
            <person name="Hirani K."/>
            <person name="Jayaseelan J.C."/>
            <person name="Lara F."/>
            <person name="Munidasa M."/>
            <person name="Palculict T."/>
            <person name="Patil S."/>
            <person name="Pu L.-L."/>
            <person name="Saada N."/>
            <person name="Tang L."/>
            <person name="Weissenberger G."/>
            <person name="Zhu Y."/>
            <person name="Hemphill L."/>
            <person name="Shang Y."/>
            <person name="Youmans B."/>
            <person name="Ayvaz T."/>
            <person name="Ross M."/>
            <person name="Santibanez J."/>
            <person name="Aqrawi P."/>
            <person name="Gross S."/>
            <person name="Joshi V."/>
            <person name="Fowler G."/>
            <person name="Nazareth L."/>
            <person name="Reid J."/>
            <person name="Worley K."/>
            <person name="Petrosino J."/>
            <person name="Highlander S."/>
            <person name="Gibbs R."/>
        </authorList>
    </citation>
    <scope>NUCLEOTIDE SEQUENCE [LARGE SCALE GENOMIC DNA]</scope>
    <source>
        <strain evidence="3 4">DSM 11664</strain>
    </source>
</reference>
<dbReference type="Pfam" id="PF05193">
    <property type="entry name" value="Peptidase_M16_C"/>
    <property type="match status" value="1"/>
</dbReference>
<dbReference type="SUPFAM" id="SSF63411">
    <property type="entry name" value="LuxS/MPP-like metallohydrolase"/>
    <property type="match status" value="1"/>
</dbReference>
<dbReference type="InterPro" id="IPR011249">
    <property type="entry name" value="Metalloenz_LuxS/M16"/>
</dbReference>
<evidence type="ECO:0000313" key="3">
    <source>
        <dbReference type="EMBL" id="EFG54727.1"/>
    </source>
</evidence>
<proteinExistence type="predicted"/>
<dbReference type="eggNOG" id="COG0612">
    <property type="taxonomic scope" value="Bacteria"/>
</dbReference>
<dbReference type="InterPro" id="IPR007863">
    <property type="entry name" value="Peptidase_M16_C"/>
</dbReference>
<feature type="domain" description="Peptidase M16 N-terminal" evidence="1">
    <location>
        <begin position="31"/>
        <end position="157"/>
    </location>
</feature>
<dbReference type="InterPro" id="IPR050361">
    <property type="entry name" value="MPP/UQCRC_Complex"/>
</dbReference>
<dbReference type="Gene3D" id="3.30.830.10">
    <property type="entry name" value="Metalloenzyme, LuxS/M16 peptidase-like"/>
    <property type="match status" value="2"/>
</dbReference>